<evidence type="ECO:0000313" key="1">
    <source>
        <dbReference type="EMBL" id="CAG8708062.1"/>
    </source>
</evidence>
<keyword evidence="2" id="KW-1185">Reference proteome</keyword>
<gene>
    <name evidence="1" type="ORF">ACOLOM_LOCUS10536</name>
</gene>
<proteinExistence type="predicted"/>
<dbReference type="EMBL" id="CAJVPT010034470">
    <property type="protein sequence ID" value="CAG8708062.1"/>
    <property type="molecule type" value="Genomic_DNA"/>
</dbReference>
<feature type="non-terminal residue" evidence="1">
    <location>
        <position position="98"/>
    </location>
</feature>
<organism evidence="1 2">
    <name type="scientific">Acaulospora colombiana</name>
    <dbReference type="NCBI Taxonomy" id="27376"/>
    <lineage>
        <taxon>Eukaryota</taxon>
        <taxon>Fungi</taxon>
        <taxon>Fungi incertae sedis</taxon>
        <taxon>Mucoromycota</taxon>
        <taxon>Glomeromycotina</taxon>
        <taxon>Glomeromycetes</taxon>
        <taxon>Diversisporales</taxon>
        <taxon>Acaulosporaceae</taxon>
        <taxon>Acaulospora</taxon>
    </lineage>
</organism>
<reference evidence="1" key="1">
    <citation type="submission" date="2021-06" db="EMBL/GenBank/DDBJ databases">
        <authorList>
            <person name="Kallberg Y."/>
            <person name="Tangrot J."/>
            <person name="Rosling A."/>
        </authorList>
    </citation>
    <scope>NUCLEOTIDE SEQUENCE</scope>
    <source>
        <strain evidence="1">CL356</strain>
    </source>
</reference>
<feature type="non-terminal residue" evidence="1">
    <location>
        <position position="1"/>
    </location>
</feature>
<accession>A0ACA9PGS2</accession>
<evidence type="ECO:0000313" key="2">
    <source>
        <dbReference type="Proteomes" id="UP000789525"/>
    </source>
</evidence>
<comment type="caution">
    <text evidence="1">The sequence shown here is derived from an EMBL/GenBank/DDBJ whole genome shotgun (WGS) entry which is preliminary data.</text>
</comment>
<dbReference type="Proteomes" id="UP000789525">
    <property type="component" value="Unassembled WGS sequence"/>
</dbReference>
<name>A0ACA9PGS2_9GLOM</name>
<protein>
    <submittedName>
        <fullName evidence="1">11880_t:CDS:1</fullName>
    </submittedName>
</protein>
<sequence length="98" mass="11308">RQNERDLERSFDRNECELLQKSGDFNTLKLSSSYAEKSTELLEIDVDEEDEDGVIIIDDVDELCFEEGDPTNDLKIGDTNVSQLFRQYQNESLKIAKT</sequence>